<dbReference type="SUPFAM" id="SSF47336">
    <property type="entry name" value="ACP-like"/>
    <property type="match status" value="1"/>
</dbReference>
<dbReference type="RefSeq" id="WP_094160195.1">
    <property type="nucleotide sequence ID" value="NZ_LT592170.1"/>
</dbReference>
<dbReference type="InterPro" id="IPR009081">
    <property type="entry name" value="PP-bd_ACP"/>
</dbReference>
<sequence>MSVPSTSTLPADAAFLRELAGLIAESLNLDVHPADIDPDAPLYGDGLGLDSIDILELALVVSKSFGVQLRADDANNHKIFSSLRNLADYVAAHRTH</sequence>
<accession>A0A238D4H8</accession>
<organism evidence="2 3">
    <name type="scientific">Thiomonas delicata</name>
    <name type="common">Thiomonas cuprina</name>
    <dbReference type="NCBI Taxonomy" id="364030"/>
    <lineage>
        <taxon>Bacteria</taxon>
        <taxon>Pseudomonadati</taxon>
        <taxon>Pseudomonadota</taxon>
        <taxon>Betaproteobacteria</taxon>
        <taxon>Burkholderiales</taxon>
        <taxon>Thiomonas</taxon>
    </lineage>
</organism>
<feature type="domain" description="Carrier" evidence="1">
    <location>
        <begin position="13"/>
        <end position="94"/>
    </location>
</feature>
<dbReference type="PROSITE" id="PS50075">
    <property type="entry name" value="CARRIER"/>
    <property type="match status" value="1"/>
</dbReference>
<keyword evidence="3" id="KW-1185">Reference proteome</keyword>
<dbReference type="Gene3D" id="1.10.1200.10">
    <property type="entry name" value="ACP-like"/>
    <property type="match status" value="1"/>
</dbReference>
<name>A0A238D4H8_THIDL</name>
<reference evidence="2 3" key="1">
    <citation type="submission" date="2016-06" db="EMBL/GenBank/DDBJ databases">
        <authorList>
            <person name="Kjaerup R.B."/>
            <person name="Dalgaard T.S."/>
            <person name="Juul-Madsen H.R."/>
        </authorList>
    </citation>
    <scope>NUCLEOTIDE SEQUENCE [LARGE SCALE GENOMIC DNA]</scope>
    <source>
        <strain evidence="2 3">DSM 16361</strain>
    </source>
</reference>
<protein>
    <submittedName>
        <fullName evidence="2">Putative acyl carrier protein</fullName>
    </submittedName>
</protein>
<dbReference type="Proteomes" id="UP000214566">
    <property type="component" value="Unassembled WGS sequence"/>
</dbReference>
<dbReference type="EMBL" id="FLMQ01000055">
    <property type="protein sequence ID" value="SBP88112.1"/>
    <property type="molecule type" value="Genomic_DNA"/>
</dbReference>
<dbReference type="OrthoDB" id="9803943at2"/>
<dbReference type="NCBIfam" id="NF006617">
    <property type="entry name" value="PRK09184.1"/>
    <property type="match status" value="1"/>
</dbReference>
<dbReference type="AlphaFoldDB" id="A0A238D4H8"/>
<dbReference type="Pfam" id="PF00550">
    <property type="entry name" value="PP-binding"/>
    <property type="match status" value="1"/>
</dbReference>
<evidence type="ECO:0000259" key="1">
    <source>
        <dbReference type="PROSITE" id="PS50075"/>
    </source>
</evidence>
<evidence type="ECO:0000313" key="3">
    <source>
        <dbReference type="Proteomes" id="UP000214566"/>
    </source>
</evidence>
<evidence type="ECO:0000313" key="2">
    <source>
        <dbReference type="EMBL" id="SBP88112.1"/>
    </source>
</evidence>
<proteinExistence type="predicted"/>
<dbReference type="InterPro" id="IPR036736">
    <property type="entry name" value="ACP-like_sf"/>
</dbReference>
<gene>
    <name evidence="2" type="ORF">THIARS_60825</name>
</gene>